<name>A0ABM5THH5_9ACTN</name>
<proteinExistence type="predicted"/>
<organism evidence="2 3">
    <name type="scientific">Streptomyces incarnatus</name>
    <dbReference type="NCBI Taxonomy" id="665007"/>
    <lineage>
        <taxon>Bacteria</taxon>
        <taxon>Bacillati</taxon>
        <taxon>Actinomycetota</taxon>
        <taxon>Actinomycetes</taxon>
        <taxon>Kitasatosporales</taxon>
        <taxon>Streptomycetaceae</taxon>
        <taxon>Streptomyces</taxon>
    </lineage>
</organism>
<sequence>MSQWAGILVLVLLFAVIVGMFTLVFTVSARGRRKDAHVREDHAQLARIAAERGWTYETRTQGRIDQYCGLRPFPARGSNLRAWHYTAGEFRGRRFTYFEYRYMNVTSGADTGERKQPTIESVFVVTTPGPGPFLQILRPSVLDTLFDRRPKMKLGVPEFDQNFRIITEDEEFVRSALCDTVVPYLLMSTKSKKSPLQLRNSELFTWYRGTLSPRTVDEKLNHLCDVLDRIPEHAWRTAV</sequence>
<protein>
    <recommendedName>
        <fullName evidence="4">DUF3137 domain-containing protein</fullName>
    </recommendedName>
</protein>
<dbReference type="Proteomes" id="UP000035366">
    <property type="component" value="Chromosome"/>
</dbReference>
<dbReference type="RefSeq" id="WP_208898470.1">
    <property type="nucleotide sequence ID" value="NZ_CP011497.1"/>
</dbReference>
<reference evidence="2 3" key="1">
    <citation type="journal article" date="2015" name="ISME J.">
        <title>Draft Genome Sequence of Streptomyces incarnatus NRRL8089, which Produces the Nucleoside Antibiotic Sinefungin.</title>
        <authorList>
            <person name="Oshima K."/>
            <person name="Hattori M."/>
            <person name="Shimizu H."/>
            <person name="Fukuda K."/>
            <person name="Nemoto M."/>
            <person name="Inagaki K."/>
            <person name="Tamura T."/>
        </authorList>
    </citation>
    <scope>NUCLEOTIDE SEQUENCE [LARGE SCALE GENOMIC DNA]</scope>
    <source>
        <strain evidence="2 3">NRRL 8089</strain>
    </source>
</reference>
<keyword evidence="3" id="KW-1185">Reference proteome</keyword>
<evidence type="ECO:0000313" key="3">
    <source>
        <dbReference type="Proteomes" id="UP000035366"/>
    </source>
</evidence>
<keyword evidence="1" id="KW-0812">Transmembrane</keyword>
<keyword evidence="1" id="KW-0472">Membrane</keyword>
<gene>
    <name evidence="2" type="ORF">ABB07_10310</name>
</gene>
<evidence type="ECO:0008006" key="4">
    <source>
        <dbReference type="Google" id="ProtNLM"/>
    </source>
</evidence>
<dbReference type="EMBL" id="CP011497">
    <property type="protein sequence ID" value="AKJ10398.1"/>
    <property type="molecule type" value="Genomic_DNA"/>
</dbReference>
<evidence type="ECO:0000313" key="2">
    <source>
        <dbReference type="EMBL" id="AKJ10398.1"/>
    </source>
</evidence>
<accession>A0ABM5THH5</accession>
<keyword evidence="1" id="KW-1133">Transmembrane helix</keyword>
<feature type="transmembrane region" description="Helical" evidence="1">
    <location>
        <begin position="6"/>
        <end position="29"/>
    </location>
</feature>
<evidence type="ECO:0000256" key="1">
    <source>
        <dbReference type="SAM" id="Phobius"/>
    </source>
</evidence>